<protein>
    <submittedName>
        <fullName evidence="7">Olfactomedin-like protein 2B</fullName>
    </submittedName>
</protein>
<comment type="caution">
    <text evidence="7">The sequence shown here is derived from an EMBL/GenBank/DDBJ whole genome shotgun (WGS) entry which is preliminary data.</text>
</comment>
<feature type="region of interest" description="Disordered" evidence="4">
    <location>
        <begin position="206"/>
        <end position="260"/>
    </location>
</feature>
<gene>
    <name evidence="7" type="ORF">FQA47_013977</name>
</gene>
<feature type="compositionally biased region" description="Low complexity" evidence="4">
    <location>
        <begin position="371"/>
        <end position="382"/>
    </location>
</feature>
<comment type="subcellular location">
    <subcellularLocation>
        <location evidence="1">Secreted</location>
    </subcellularLocation>
</comment>
<feature type="compositionally biased region" description="Basic and acidic residues" evidence="4">
    <location>
        <begin position="206"/>
        <end position="225"/>
    </location>
</feature>
<dbReference type="PANTHER" id="PTHR23192:SF79">
    <property type="entry name" value="OLFACTOMEDIN-LIKE PROTEIN 2B ISOFORM X1"/>
    <property type="match status" value="1"/>
</dbReference>
<feature type="compositionally biased region" description="Basic and acidic residues" evidence="4">
    <location>
        <begin position="41"/>
        <end position="55"/>
    </location>
</feature>
<dbReference type="GO" id="GO:0007165">
    <property type="term" value="P:signal transduction"/>
    <property type="evidence" value="ECO:0007669"/>
    <property type="project" value="TreeGrafter"/>
</dbReference>
<evidence type="ECO:0000256" key="5">
    <source>
        <dbReference type="SAM" id="SignalP"/>
    </source>
</evidence>
<accession>A0A834CDT7</accession>
<name>A0A834CDT7_ORYME</name>
<keyword evidence="5" id="KW-0732">Signal</keyword>
<dbReference type="GO" id="GO:0005615">
    <property type="term" value="C:extracellular space"/>
    <property type="evidence" value="ECO:0007669"/>
    <property type="project" value="TreeGrafter"/>
</dbReference>
<evidence type="ECO:0000259" key="6">
    <source>
        <dbReference type="PROSITE" id="PS51132"/>
    </source>
</evidence>
<evidence type="ECO:0000313" key="8">
    <source>
        <dbReference type="Proteomes" id="UP000646548"/>
    </source>
</evidence>
<evidence type="ECO:0000256" key="1">
    <source>
        <dbReference type="ARBA" id="ARBA00004613"/>
    </source>
</evidence>
<dbReference type="SMART" id="SM00284">
    <property type="entry name" value="OLF"/>
    <property type="match status" value="1"/>
</dbReference>
<proteinExistence type="predicted"/>
<comment type="caution">
    <text evidence="3">Lacks conserved residue(s) required for the propagation of feature annotation.</text>
</comment>
<evidence type="ECO:0000256" key="2">
    <source>
        <dbReference type="ARBA" id="ARBA00022525"/>
    </source>
</evidence>
<feature type="compositionally biased region" description="Low complexity" evidence="4">
    <location>
        <begin position="408"/>
        <end position="434"/>
    </location>
</feature>
<dbReference type="PROSITE" id="PS51132">
    <property type="entry name" value="OLF"/>
    <property type="match status" value="1"/>
</dbReference>
<feature type="region of interest" description="Disordered" evidence="4">
    <location>
        <begin position="32"/>
        <end position="60"/>
    </location>
</feature>
<feature type="domain" description="Olfactomedin-like" evidence="6">
    <location>
        <begin position="460"/>
        <end position="712"/>
    </location>
</feature>
<feature type="region of interest" description="Disordered" evidence="4">
    <location>
        <begin position="358"/>
        <end position="466"/>
    </location>
</feature>
<feature type="compositionally biased region" description="Polar residues" evidence="4">
    <location>
        <begin position="435"/>
        <end position="448"/>
    </location>
</feature>
<sequence>MSGHSSLLSRPALGRMWRLLLVCCCAALAAGGSQDASPGKMTEDGGEKREGERQPTAEPLEEELDNQENIISQLLNDYDKVKTVSSGSDCVCRCVVRPIKRSECSRIGEHDSPSLSQDFYTVETITKGTDCKKCECMAPPSAVNPCEGEYRFKKLQEASKDDIKLATIIDLLEGSLYGIDLLKLNSVTTKLLTRVDNMEKVFRQNVNERSKDRIKERPKEKDKKAQQKKKKTGDLERSGAKNETVAITDKQKNNEGKNIQQQTDLELQQGIRNETKPVKDKNTVLVKGVTFYKAEDGIYKEEEEHKKGRAKNSKSTALFYQSIKSTETSTFFLCLIAILPTNVTKDLLIMEKQQLPTLPKQTTQKHHVKTQSDSSPNSQPSPTIKPADDLISTRAKLTSTSHQAEIRTVQPSVTVPSQSTPSSSTNISPATAPPQSKSRSRLSWTESPADQPKPTRKPGVCKDTVASISEPVQKNSFGLSDGAWMRDARGHGNVIYLTNGHYGDTLLEFRDMESFKAGQTSNSYKLPYSFTGTGHTVFNGAFYYNRAFSRDVIRYDLRHRLVSGWTTLHDSLLEEESHKTQTEVEFAVDELGLWLLYPALDTEGFHQEVILLIRLHPRDLQPIQTFRTGLRRGRYGNTFLVCGVLYAVDSMERHFANVTYAFDTHTLTHTVPSLAFTNMHTHTSQLDYCPLDKKLYAWDNGHQMMYDVIFAY</sequence>
<dbReference type="Pfam" id="PF02191">
    <property type="entry name" value="OLF"/>
    <property type="match status" value="1"/>
</dbReference>
<dbReference type="InterPro" id="IPR003112">
    <property type="entry name" value="Olfac-like_dom"/>
</dbReference>
<reference evidence="7" key="1">
    <citation type="journal article" name="BMC Genomics">
        <title>Long-read sequencing and de novo genome assembly of marine medaka (Oryzias melastigma).</title>
        <authorList>
            <person name="Liang P."/>
            <person name="Saqib H.S.A."/>
            <person name="Ni X."/>
            <person name="Shen Y."/>
        </authorList>
    </citation>
    <scope>NUCLEOTIDE SEQUENCE</scope>
    <source>
        <strain evidence="7">Bigg-433</strain>
    </source>
</reference>
<dbReference type="PANTHER" id="PTHR23192">
    <property type="entry name" value="OLFACTOMEDIN-RELATED"/>
    <property type="match status" value="1"/>
</dbReference>
<feature type="signal peptide" evidence="5">
    <location>
        <begin position="1"/>
        <end position="31"/>
    </location>
</feature>
<keyword evidence="2" id="KW-0964">Secreted</keyword>
<dbReference type="InterPro" id="IPR050605">
    <property type="entry name" value="Olfactomedin-like_domain"/>
</dbReference>
<dbReference type="AlphaFoldDB" id="A0A834CDT7"/>
<evidence type="ECO:0000256" key="4">
    <source>
        <dbReference type="SAM" id="MobiDB-lite"/>
    </source>
</evidence>
<organism evidence="7 8">
    <name type="scientific">Oryzias melastigma</name>
    <name type="common">Marine medaka</name>
    <dbReference type="NCBI Taxonomy" id="30732"/>
    <lineage>
        <taxon>Eukaryota</taxon>
        <taxon>Metazoa</taxon>
        <taxon>Chordata</taxon>
        <taxon>Craniata</taxon>
        <taxon>Vertebrata</taxon>
        <taxon>Euteleostomi</taxon>
        <taxon>Actinopterygii</taxon>
        <taxon>Neopterygii</taxon>
        <taxon>Teleostei</taxon>
        <taxon>Neoteleostei</taxon>
        <taxon>Acanthomorphata</taxon>
        <taxon>Ovalentaria</taxon>
        <taxon>Atherinomorphae</taxon>
        <taxon>Beloniformes</taxon>
        <taxon>Adrianichthyidae</taxon>
        <taxon>Oryziinae</taxon>
        <taxon>Oryzias</taxon>
    </lineage>
</organism>
<evidence type="ECO:0000313" key="7">
    <source>
        <dbReference type="EMBL" id="KAF6727677.1"/>
    </source>
</evidence>
<dbReference type="EMBL" id="WKFB01000299">
    <property type="protein sequence ID" value="KAF6727677.1"/>
    <property type="molecule type" value="Genomic_DNA"/>
</dbReference>
<feature type="chain" id="PRO_5032352392" evidence="5">
    <location>
        <begin position="32"/>
        <end position="712"/>
    </location>
</feature>
<evidence type="ECO:0000256" key="3">
    <source>
        <dbReference type="PROSITE-ProRule" id="PRU00446"/>
    </source>
</evidence>
<dbReference type="Proteomes" id="UP000646548">
    <property type="component" value="Unassembled WGS sequence"/>
</dbReference>